<dbReference type="InterPro" id="IPR036163">
    <property type="entry name" value="HMA_dom_sf"/>
</dbReference>
<sequence>MEEYTVEVSGMSCESCESMVRDAVTSLRGVSSVTPDACSGEVTVRGESGTADRVRQAITELGYEAQKRTFGETPRTRASLLTGLFILSTEIHRVKRRNTALSRRS</sequence>
<comment type="caution">
    <text evidence="2">The sequence shown here is derived from an EMBL/GenBank/DDBJ whole genome shotgun (WGS) entry which is preliminary data.</text>
</comment>
<dbReference type="Pfam" id="PF00403">
    <property type="entry name" value="HMA"/>
    <property type="match status" value="1"/>
</dbReference>
<keyword evidence="3" id="KW-1185">Reference proteome</keyword>
<dbReference type="Proteomes" id="UP001501729">
    <property type="component" value="Unassembled WGS sequence"/>
</dbReference>
<dbReference type="GeneID" id="68614010"/>
<evidence type="ECO:0000313" key="3">
    <source>
        <dbReference type="Proteomes" id="UP001501729"/>
    </source>
</evidence>
<feature type="domain" description="HMA" evidence="1">
    <location>
        <begin position="2"/>
        <end position="66"/>
    </location>
</feature>
<dbReference type="GO" id="GO:0046872">
    <property type="term" value="F:metal ion binding"/>
    <property type="evidence" value="ECO:0007669"/>
    <property type="project" value="InterPro"/>
</dbReference>
<dbReference type="SUPFAM" id="SSF55008">
    <property type="entry name" value="HMA, heavy metal-associated domain"/>
    <property type="match status" value="1"/>
</dbReference>
<dbReference type="AlphaFoldDB" id="A0AAV3UM36"/>
<dbReference type="PROSITE" id="PS50846">
    <property type="entry name" value="HMA_2"/>
    <property type="match status" value="1"/>
</dbReference>
<protein>
    <recommendedName>
        <fullName evidence="1">HMA domain-containing protein</fullName>
    </recommendedName>
</protein>
<organism evidence="2 3">
    <name type="scientific">Haladaptatus pallidirubidus</name>
    <dbReference type="NCBI Taxonomy" id="1008152"/>
    <lineage>
        <taxon>Archaea</taxon>
        <taxon>Methanobacteriati</taxon>
        <taxon>Methanobacteriota</taxon>
        <taxon>Stenosarchaea group</taxon>
        <taxon>Halobacteria</taxon>
        <taxon>Halobacteriales</taxon>
        <taxon>Haladaptataceae</taxon>
        <taxon>Haladaptatus</taxon>
    </lineage>
</organism>
<dbReference type="EMBL" id="BAABKX010000015">
    <property type="protein sequence ID" value="GAA5058288.1"/>
    <property type="molecule type" value="Genomic_DNA"/>
</dbReference>
<dbReference type="CDD" id="cd00371">
    <property type="entry name" value="HMA"/>
    <property type="match status" value="1"/>
</dbReference>
<dbReference type="RefSeq" id="WP_227773783.1">
    <property type="nucleotide sequence ID" value="NZ_BAABKX010000015.1"/>
</dbReference>
<name>A0AAV3UM36_9EURY</name>
<evidence type="ECO:0000313" key="2">
    <source>
        <dbReference type="EMBL" id="GAA5058288.1"/>
    </source>
</evidence>
<evidence type="ECO:0000259" key="1">
    <source>
        <dbReference type="PROSITE" id="PS50846"/>
    </source>
</evidence>
<dbReference type="InterPro" id="IPR006121">
    <property type="entry name" value="HMA_dom"/>
</dbReference>
<reference evidence="2 3" key="1">
    <citation type="journal article" date="2019" name="Int. J. Syst. Evol. Microbiol.">
        <title>The Global Catalogue of Microorganisms (GCM) 10K type strain sequencing project: providing services to taxonomists for standard genome sequencing and annotation.</title>
        <authorList>
            <consortium name="The Broad Institute Genomics Platform"/>
            <consortium name="The Broad Institute Genome Sequencing Center for Infectious Disease"/>
            <person name="Wu L."/>
            <person name="Ma J."/>
        </authorList>
    </citation>
    <scope>NUCLEOTIDE SEQUENCE [LARGE SCALE GENOMIC DNA]</scope>
    <source>
        <strain evidence="2 3">JCM 17504</strain>
    </source>
</reference>
<accession>A0AAV3UM36</accession>
<gene>
    <name evidence="2" type="ORF">GCM10025751_41110</name>
</gene>
<proteinExistence type="predicted"/>
<dbReference type="Gene3D" id="3.30.70.100">
    <property type="match status" value="1"/>
</dbReference>